<dbReference type="RefSeq" id="WP_388115629.1">
    <property type="nucleotide sequence ID" value="NZ_JBIAHM010000038.1"/>
</dbReference>
<feature type="transmembrane region" description="Helical" evidence="1">
    <location>
        <begin position="102"/>
        <end position="125"/>
    </location>
</feature>
<dbReference type="EMBL" id="JBIAHM010000038">
    <property type="protein sequence ID" value="MFE9606829.1"/>
    <property type="molecule type" value="Genomic_DNA"/>
</dbReference>
<evidence type="ECO:0000313" key="3">
    <source>
        <dbReference type="Proteomes" id="UP001601303"/>
    </source>
</evidence>
<protein>
    <recommendedName>
        <fullName evidence="4">Integral membrane protein</fullName>
    </recommendedName>
</protein>
<gene>
    <name evidence="2" type="ORF">ACFYNQ_50875</name>
</gene>
<keyword evidence="1" id="KW-0472">Membrane</keyword>
<evidence type="ECO:0000256" key="1">
    <source>
        <dbReference type="SAM" id="Phobius"/>
    </source>
</evidence>
<accession>A0ABW6ML21</accession>
<feature type="transmembrane region" description="Helical" evidence="1">
    <location>
        <begin position="6"/>
        <end position="25"/>
    </location>
</feature>
<evidence type="ECO:0008006" key="4">
    <source>
        <dbReference type="Google" id="ProtNLM"/>
    </source>
</evidence>
<evidence type="ECO:0000313" key="2">
    <source>
        <dbReference type="EMBL" id="MFE9606829.1"/>
    </source>
</evidence>
<reference evidence="2 3" key="1">
    <citation type="submission" date="2024-10" db="EMBL/GenBank/DDBJ databases">
        <title>The Natural Products Discovery Center: Release of the First 8490 Sequenced Strains for Exploring Actinobacteria Biosynthetic Diversity.</title>
        <authorList>
            <person name="Kalkreuter E."/>
            <person name="Kautsar S.A."/>
            <person name="Yang D."/>
            <person name="Bader C.D."/>
            <person name="Teijaro C.N."/>
            <person name="Fluegel L."/>
            <person name="Davis C.M."/>
            <person name="Simpson J.R."/>
            <person name="Lauterbach L."/>
            <person name="Steele A.D."/>
            <person name="Gui C."/>
            <person name="Meng S."/>
            <person name="Li G."/>
            <person name="Viehrig K."/>
            <person name="Ye F."/>
            <person name="Su P."/>
            <person name="Kiefer A.F."/>
            <person name="Nichols A."/>
            <person name="Cepeda A.J."/>
            <person name="Yan W."/>
            <person name="Fan B."/>
            <person name="Jiang Y."/>
            <person name="Adhikari A."/>
            <person name="Zheng C.-J."/>
            <person name="Schuster L."/>
            <person name="Cowan T.M."/>
            <person name="Smanski M.J."/>
            <person name="Chevrette M.G."/>
            <person name="De Carvalho L.P.S."/>
            <person name="Shen B."/>
        </authorList>
    </citation>
    <scope>NUCLEOTIDE SEQUENCE [LARGE SCALE GENOMIC DNA]</scope>
    <source>
        <strain evidence="2 3">NPDC006488</strain>
    </source>
</reference>
<keyword evidence="1" id="KW-0812">Transmembrane</keyword>
<organism evidence="2 3">
    <name type="scientific">Streptomyces hokutonensis</name>
    <dbReference type="NCBI Taxonomy" id="1306990"/>
    <lineage>
        <taxon>Bacteria</taxon>
        <taxon>Bacillati</taxon>
        <taxon>Actinomycetota</taxon>
        <taxon>Actinomycetes</taxon>
        <taxon>Kitasatosporales</taxon>
        <taxon>Streptomycetaceae</taxon>
        <taxon>Streptomyces</taxon>
    </lineage>
</organism>
<comment type="caution">
    <text evidence="2">The sequence shown here is derived from an EMBL/GenBank/DDBJ whole genome shotgun (WGS) entry which is preliminary data.</text>
</comment>
<keyword evidence="3" id="KW-1185">Reference proteome</keyword>
<feature type="transmembrane region" description="Helical" evidence="1">
    <location>
        <begin position="76"/>
        <end position="96"/>
    </location>
</feature>
<keyword evidence="1" id="KW-1133">Transmembrane helix</keyword>
<proteinExistence type="predicted"/>
<name>A0ABW6ML21_9ACTN</name>
<dbReference type="Proteomes" id="UP001601303">
    <property type="component" value="Unassembled WGS sequence"/>
</dbReference>
<sequence length="139" mass="15492">MNGSEIAAIIVAIVGVLGVLFERLSRKPRSRDRVRTDLEILSLLPPDSKARDALRGHIDTTIDRIVHVEDMQRRDWPGAVVSVTFLALSGGLWFGAIDRGGAWQWLMVPALLTGLFGVVSTVQTLTLRKRDTYRRAIEE</sequence>